<gene>
    <name evidence="6" type="primary">zwf</name>
    <name evidence="9" type="ORF">A3D07_03210</name>
</gene>
<dbReference type="PRINTS" id="PR00079">
    <property type="entry name" value="G6PDHDRGNASE"/>
</dbReference>
<comment type="caution">
    <text evidence="9">The sequence shown here is derived from an EMBL/GenBank/DDBJ whole genome shotgun (WGS) entry which is preliminary data.</text>
</comment>
<organism evidence="9 10">
    <name type="scientific">Candidatus Curtissbacteria bacterium RIFCSPHIGHO2_02_FULL_42_15</name>
    <dbReference type="NCBI Taxonomy" id="1797716"/>
    <lineage>
        <taxon>Bacteria</taxon>
        <taxon>Candidatus Curtissiibacteriota</taxon>
    </lineage>
</organism>
<feature type="binding site" evidence="6">
    <location>
        <position position="341"/>
    </location>
    <ligand>
        <name>substrate</name>
    </ligand>
</feature>
<feature type="binding site" evidence="6">
    <location>
        <position position="189"/>
    </location>
    <ligand>
        <name>substrate</name>
    </ligand>
</feature>
<dbReference type="GO" id="GO:0004345">
    <property type="term" value="F:glucose-6-phosphate dehydrogenase activity"/>
    <property type="evidence" value="ECO:0007669"/>
    <property type="project" value="UniProtKB-UniRule"/>
</dbReference>
<feature type="binding site" evidence="6">
    <location>
        <position position="55"/>
    </location>
    <ligand>
        <name>NADP(+)</name>
        <dbReference type="ChEBI" id="CHEBI:58349"/>
    </ligand>
</feature>
<dbReference type="GO" id="GO:0050661">
    <property type="term" value="F:NADP binding"/>
    <property type="evidence" value="ECO:0007669"/>
    <property type="project" value="UniProtKB-UniRule"/>
</dbReference>
<feature type="binding site" evidence="6">
    <location>
        <position position="159"/>
    </location>
    <ligand>
        <name>NADP(+)</name>
        <dbReference type="ChEBI" id="CHEBI:58349"/>
    </ligand>
</feature>
<feature type="binding site" evidence="6">
    <location>
        <position position="227"/>
    </location>
    <ligand>
        <name>substrate</name>
    </ligand>
</feature>
<comment type="catalytic activity">
    <reaction evidence="6">
        <text>D-glucose 6-phosphate + NADP(+) = 6-phospho-D-glucono-1,5-lactone + NADPH + H(+)</text>
        <dbReference type="Rhea" id="RHEA:15841"/>
        <dbReference type="ChEBI" id="CHEBI:15378"/>
        <dbReference type="ChEBI" id="CHEBI:57783"/>
        <dbReference type="ChEBI" id="CHEBI:57955"/>
        <dbReference type="ChEBI" id="CHEBI:58349"/>
        <dbReference type="ChEBI" id="CHEBI:61548"/>
        <dbReference type="EC" id="1.1.1.49"/>
    </reaction>
</comment>
<keyword evidence="3 6" id="KW-0521">NADP</keyword>
<evidence type="ECO:0000256" key="4">
    <source>
        <dbReference type="ARBA" id="ARBA00023002"/>
    </source>
</evidence>
<feature type="binding site" evidence="6">
    <location>
        <position position="246"/>
    </location>
    <ligand>
        <name>substrate</name>
    </ligand>
</feature>
<dbReference type="NCBIfam" id="TIGR00871">
    <property type="entry name" value="zwf"/>
    <property type="match status" value="1"/>
</dbReference>
<evidence type="ECO:0000259" key="8">
    <source>
        <dbReference type="Pfam" id="PF02781"/>
    </source>
</evidence>
<dbReference type="EMBL" id="MFBF01000065">
    <property type="protein sequence ID" value="OGD89770.1"/>
    <property type="molecule type" value="Genomic_DNA"/>
</dbReference>
<dbReference type="GO" id="GO:0006006">
    <property type="term" value="P:glucose metabolic process"/>
    <property type="evidence" value="ECO:0007669"/>
    <property type="project" value="UniProtKB-KW"/>
</dbReference>
<feature type="binding site" evidence="6">
    <location>
        <begin position="92"/>
        <end position="93"/>
    </location>
    <ligand>
        <name>NADP(+)</name>
        <dbReference type="ChEBI" id="CHEBI:58349"/>
    </ligand>
</feature>
<evidence type="ECO:0000259" key="7">
    <source>
        <dbReference type="Pfam" id="PF00479"/>
    </source>
</evidence>
<keyword evidence="5 6" id="KW-0119">Carbohydrate metabolism</keyword>
<keyword evidence="2 6" id="KW-0313">Glucose metabolism</keyword>
<evidence type="ECO:0000313" key="9">
    <source>
        <dbReference type="EMBL" id="OGD89770.1"/>
    </source>
</evidence>
<protein>
    <recommendedName>
        <fullName evidence="6">Glucose-6-phosphate 1-dehydrogenase</fullName>
        <shortName evidence="6">G6PD</shortName>
        <ecNumber evidence="6">1.1.1.49</ecNumber>
    </recommendedName>
</protein>
<dbReference type="InterPro" id="IPR022674">
    <property type="entry name" value="G6P_DH_NAD-bd"/>
</dbReference>
<feature type="active site" description="Proton acceptor" evidence="6">
    <location>
        <position position="251"/>
    </location>
</feature>
<evidence type="ECO:0000256" key="6">
    <source>
        <dbReference type="HAMAP-Rule" id="MF_00966"/>
    </source>
</evidence>
<comment type="similarity">
    <text evidence="6">Belongs to the glucose-6-phosphate dehydrogenase family.</text>
</comment>
<evidence type="ECO:0000256" key="2">
    <source>
        <dbReference type="ARBA" id="ARBA00022526"/>
    </source>
</evidence>
<dbReference type="AlphaFoldDB" id="A0A1F5GD40"/>
<reference evidence="9 10" key="1">
    <citation type="journal article" date="2016" name="Nat. Commun.">
        <title>Thousands of microbial genomes shed light on interconnected biogeochemical processes in an aquifer system.</title>
        <authorList>
            <person name="Anantharaman K."/>
            <person name="Brown C.T."/>
            <person name="Hug L.A."/>
            <person name="Sharon I."/>
            <person name="Castelle C.J."/>
            <person name="Probst A.J."/>
            <person name="Thomas B.C."/>
            <person name="Singh A."/>
            <person name="Wilkins M.J."/>
            <person name="Karaoz U."/>
            <person name="Brodie E.L."/>
            <person name="Williams K.H."/>
            <person name="Hubbard S.S."/>
            <person name="Banfield J.F."/>
        </authorList>
    </citation>
    <scope>NUCLEOTIDE SEQUENCE [LARGE SCALE GENOMIC DNA]</scope>
</reference>
<dbReference type="InterPro" id="IPR022675">
    <property type="entry name" value="G6P_DH_C"/>
</dbReference>
<dbReference type="PANTHER" id="PTHR23429:SF0">
    <property type="entry name" value="GLUCOSE-6-PHOSPHATE 1-DEHYDROGENASE"/>
    <property type="match status" value="1"/>
</dbReference>
<dbReference type="InterPro" id="IPR036291">
    <property type="entry name" value="NAD(P)-bd_dom_sf"/>
</dbReference>
<comment type="function">
    <text evidence="6">Catalyzes the oxidation of glucose 6-phosphate to 6-phosphogluconolactone.</text>
</comment>
<dbReference type="PANTHER" id="PTHR23429">
    <property type="entry name" value="GLUCOSE-6-PHOSPHATE 1-DEHYDROGENASE G6PD"/>
    <property type="match status" value="1"/>
</dbReference>
<sequence>MALPKDIEKIKKQATVFVIFGATGNLAQKKLFPSMFALDKSDLLPEKLKIIATSRTSHSTQKFQDLTRESVAPNDAKKWQNFSQKIEFIPSDVSENKNLDKITTRLTEIEKEAASCIKVILYLAIAPTIYEDAFKNIGKHKLNFGCLVHKNRSRIVIEKPFGYDFASSQRLNSQIARFFEKEQIFRIDHFLGKGTVQNILAFRFGNEIFEPVLNNDYVDNIQITFTEYGGIEKRGAFYDKTGALRDVVQNHLFQLLAIATMEEPQSFGHEDFRKRRIEIIQSIKKIAKSDAEKFTVRAQYEGYRNEENVDPKSQTETYALVKLFLDNKRWQNVPIYIRTGKKLAGDVASIIYSFKEVKHKVFENFWQNPMPNHITIQIKPAEGIGIRLVAKKPGMTTQLEPVDMEFCYRRSFDIPQLDAYERLLMDVILGDQTLFIGEVGASWKVIDPIREAWDSGKPPLATYKPGSWGPQEADQFMMREGHVWLAPYLTICKI</sequence>
<keyword evidence="4 6" id="KW-0560">Oxidoreductase</keyword>
<dbReference type="Pfam" id="PF02781">
    <property type="entry name" value="G6PD_C"/>
    <property type="match status" value="1"/>
</dbReference>
<dbReference type="STRING" id="1797716.A3D07_03210"/>
<dbReference type="SUPFAM" id="SSF51735">
    <property type="entry name" value="NAD(P)-binding Rossmann-fold domains"/>
    <property type="match status" value="1"/>
</dbReference>
<evidence type="ECO:0000313" key="10">
    <source>
        <dbReference type="Proteomes" id="UP000177124"/>
    </source>
</evidence>
<dbReference type="Gene3D" id="3.40.50.720">
    <property type="entry name" value="NAD(P)-binding Rossmann-like Domain"/>
    <property type="match status" value="1"/>
</dbReference>
<dbReference type="GO" id="GO:0009051">
    <property type="term" value="P:pentose-phosphate shunt, oxidative branch"/>
    <property type="evidence" value="ECO:0007669"/>
    <property type="project" value="TreeGrafter"/>
</dbReference>
<feature type="domain" description="Glucose-6-phosphate dehydrogenase C-terminal" evidence="8">
    <location>
        <begin position="200"/>
        <end position="484"/>
    </location>
</feature>
<feature type="binding site" evidence="6">
    <location>
        <position position="193"/>
    </location>
    <ligand>
        <name>substrate</name>
    </ligand>
</feature>
<dbReference type="Proteomes" id="UP000177124">
    <property type="component" value="Unassembled WGS sequence"/>
</dbReference>
<proteinExistence type="inferred from homology"/>
<evidence type="ECO:0000256" key="1">
    <source>
        <dbReference type="ARBA" id="ARBA00004937"/>
    </source>
</evidence>
<dbReference type="PIRSF" id="PIRSF000110">
    <property type="entry name" value="G6PD"/>
    <property type="match status" value="1"/>
</dbReference>
<dbReference type="GO" id="GO:0005829">
    <property type="term" value="C:cytosol"/>
    <property type="evidence" value="ECO:0007669"/>
    <property type="project" value="TreeGrafter"/>
</dbReference>
<dbReference type="Pfam" id="PF00479">
    <property type="entry name" value="G6PD_N"/>
    <property type="match status" value="1"/>
</dbReference>
<dbReference type="EC" id="1.1.1.49" evidence="6"/>
<dbReference type="HAMAP" id="MF_00966">
    <property type="entry name" value="G6PD"/>
    <property type="match status" value="1"/>
</dbReference>
<accession>A0A1F5GD40</accession>
<dbReference type="SUPFAM" id="SSF55347">
    <property type="entry name" value="Glyceraldehyde-3-phosphate dehydrogenase-like, C-terminal domain"/>
    <property type="match status" value="1"/>
</dbReference>
<evidence type="ECO:0000256" key="3">
    <source>
        <dbReference type="ARBA" id="ARBA00022857"/>
    </source>
</evidence>
<dbReference type="InterPro" id="IPR001282">
    <property type="entry name" value="G6P_DH"/>
</dbReference>
<comment type="caution">
    <text evidence="6">Lacks conserved residue(s) required for the propagation of feature annotation.</text>
</comment>
<comment type="pathway">
    <text evidence="1 6">Carbohydrate degradation; pentose phosphate pathway; D-ribulose 5-phosphate from D-glucose 6-phosphate (oxidative stage): step 1/3.</text>
</comment>
<dbReference type="Gene3D" id="3.30.360.10">
    <property type="entry name" value="Dihydrodipicolinate Reductase, domain 2"/>
    <property type="match status" value="1"/>
</dbReference>
<dbReference type="UniPathway" id="UPA00115">
    <property type="reaction ID" value="UER00408"/>
</dbReference>
<feature type="domain" description="Glucose-6-phosphate dehydrogenase NAD-binding" evidence="7">
    <location>
        <begin position="18"/>
        <end position="198"/>
    </location>
</feature>
<evidence type="ECO:0000256" key="5">
    <source>
        <dbReference type="ARBA" id="ARBA00023277"/>
    </source>
</evidence>
<name>A0A1F5GD40_9BACT</name>